<reference evidence="1 2" key="1">
    <citation type="journal article" date="2016" name="Nat. Commun.">
        <title>Thousands of microbial genomes shed light on interconnected biogeochemical processes in an aquifer system.</title>
        <authorList>
            <person name="Anantharaman K."/>
            <person name="Brown C.T."/>
            <person name="Hug L.A."/>
            <person name="Sharon I."/>
            <person name="Castelle C.J."/>
            <person name="Probst A.J."/>
            <person name="Thomas B.C."/>
            <person name="Singh A."/>
            <person name="Wilkins M.J."/>
            <person name="Karaoz U."/>
            <person name="Brodie E.L."/>
            <person name="Williams K.H."/>
            <person name="Hubbard S.S."/>
            <person name="Banfield J.F."/>
        </authorList>
    </citation>
    <scope>NUCLEOTIDE SEQUENCE [LARGE SCALE GENOMIC DNA]</scope>
</reference>
<dbReference type="EMBL" id="MEZX01000002">
    <property type="protein sequence ID" value="OGD64814.1"/>
    <property type="molecule type" value="Genomic_DNA"/>
</dbReference>
<gene>
    <name evidence="1" type="ORF">A3A71_02090</name>
</gene>
<sequence>MTCRYCKKDPKAFMLIPEGLEAVDVNQSPFACFDCAIREGILCVKHNRAHQCFGLGKHACWGCVDEARQHLAPHTERVLALVLKLLERLPKDLRVQFFEQGAIDVAPVGGGKGRICFEFLAREIAINKLDPGEFVKKYFLENREQGEIFALLKPFPRHVGA</sequence>
<dbReference type="Proteomes" id="UP000177481">
    <property type="component" value="Unassembled WGS sequence"/>
</dbReference>
<proteinExistence type="predicted"/>
<dbReference type="STRING" id="1797471.A3A71_02090"/>
<comment type="caution">
    <text evidence="1">The sequence shown here is derived from an EMBL/GenBank/DDBJ whole genome shotgun (WGS) entry which is preliminary data.</text>
</comment>
<accession>A0A1F5EC71</accession>
<name>A0A1F5EC71_9BACT</name>
<protein>
    <submittedName>
        <fullName evidence="1">Uncharacterized protein</fullName>
    </submittedName>
</protein>
<organism evidence="1 2">
    <name type="scientific">Candidatus Berkelbacteria bacterium RIFCSPLOWO2_01_FULL_50_28</name>
    <dbReference type="NCBI Taxonomy" id="1797471"/>
    <lineage>
        <taxon>Bacteria</taxon>
        <taxon>Candidatus Berkelbacteria</taxon>
    </lineage>
</organism>
<evidence type="ECO:0000313" key="1">
    <source>
        <dbReference type="EMBL" id="OGD64814.1"/>
    </source>
</evidence>
<evidence type="ECO:0000313" key="2">
    <source>
        <dbReference type="Proteomes" id="UP000177481"/>
    </source>
</evidence>
<dbReference type="AlphaFoldDB" id="A0A1F5EC71"/>